<keyword evidence="2" id="KW-1134">Transmembrane beta strand</keyword>
<dbReference type="GO" id="GO:1990281">
    <property type="term" value="C:efflux pump complex"/>
    <property type="evidence" value="ECO:0007669"/>
    <property type="project" value="TreeGrafter"/>
</dbReference>
<keyword evidence="6" id="KW-0732">Signal</keyword>
<dbReference type="OrthoDB" id="229865at2"/>
<reference evidence="7 8" key="1">
    <citation type="submission" date="2019-02" db="EMBL/GenBank/DDBJ databases">
        <title>Deep-cultivation of Planctomycetes and their phenomic and genomic characterization uncovers novel biology.</title>
        <authorList>
            <person name="Wiegand S."/>
            <person name="Jogler M."/>
            <person name="Boedeker C."/>
            <person name="Pinto D."/>
            <person name="Vollmers J."/>
            <person name="Rivas-Marin E."/>
            <person name="Kohn T."/>
            <person name="Peeters S.H."/>
            <person name="Heuer A."/>
            <person name="Rast P."/>
            <person name="Oberbeckmann S."/>
            <person name="Bunk B."/>
            <person name="Jeske O."/>
            <person name="Meyerdierks A."/>
            <person name="Storesund J.E."/>
            <person name="Kallscheuer N."/>
            <person name="Luecker S."/>
            <person name="Lage O.M."/>
            <person name="Pohl T."/>
            <person name="Merkel B.J."/>
            <person name="Hornburger P."/>
            <person name="Mueller R.-W."/>
            <person name="Bruemmer F."/>
            <person name="Labrenz M."/>
            <person name="Spormann A.M."/>
            <person name="Op den Camp H."/>
            <person name="Overmann J."/>
            <person name="Amann R."/>
            <person name="Jetten M.S.M."/>
            <person name="Mascher T."/>
            <person name="Medema M.H."/>
            <person name="Devos D.P."/>
            <person name="Kaster A.-K."/>
            <person name="Ovreas L."/>
            <person name="Rohde M."/>
            <person name="Galperin M.Y."/>
            <person name="Jogler C."/>
        </authorList>
    </citation>
    <scope>NUCLEOTIDE SEQUENCE [LARGE SCALE GENOMIC DNA]</scope>
    <source>
        <strain evidence="7 8">FF011L</strain>
    </source>
</reference>
<gene>
    <name evidence="7" type="ORF">FF011L_41980</name>
</gene>
<evidence type="ECO:0000256" key="2">
    <source>
        <dbReference type="ARBA" id="ARBA00022452"/>
    </source>
</evidence>
<evidence type="ECO:0000256" key="3">
    <source>
        <dbReference type="ARBA" id="ARBA00022692"/>
    </source>
</evidence>
<evidence type="ECO:0000313" key="8">
    <source>
        <dbReference type="Proteomes" id="UP000320672"/>
    </source>
</evidence>
<evidence type="ECO:0000256" key="4">
    <source>
        <dbReference type="ARBA" id="ARBA00023136"/>
    </source>
</evidence>
<name>A0A517MKI8_9BACT</name>
<dbReference type="GO" id="GO:0015562">
    <property type="term" value="F:efflux transmembrane transporter activity"/>
    <property type="evidence" value="ECO:0007669"/>
    <property type="project" value="InterPro"/>
</dbReference>
<keyword evidence="8" id="KW-1185">Reference proteome</keyword>
<dbReference type="InterPro" id="IPR051906">
    <property type="entry name" value="TolC-like"/>
</dbReference>
<evidence type="ECO:0000256" key="1">
    <source>
        <dbReference type="ARBA" id="ARBA00004442"/>
    </source>
</evidence>
<dbReference type="EMBL" id="CP036262">
    <property type="protein sequence ID" value="QDS95402.1"/>
    <property type="molecule type" value="Genomic_DNA"/>
</dbReference>
<dbReference type="GO" id="GO:0015288">
    <property type="term" value="F:porin activity"/>
    <property type="evidence" value="ECO:0007669"/>
    <property type="project" value="TreeGrafter"/>
</dbReference>
<evidence type="ECO:0000256" key="6">
    <source>
        <dbReference type="SAM" id="SignalP"/>
    </source>
</evidence>
<dbReference type="Proteomes" id="UP000320672">
    <property type="component" value="Chromosome"/>
</dbReference>
<dbReference type="SUPFAM" id="SSF56954">
    <property type="entry name" value="Outer membrane efflux proteins (OEP)"/>
    <property type="match status" value="1"/>
</dbReference>
<dbReference type="PROSITE" id="PS51257">
    <property type="entry name" value="PROKAR_LIPOPROTEIN"/>
    <property type="match status" value="1"/>
</dbReference>
<keyword evidence="4" id="KW-0472">Membrane</keyword>
<proteinExistence type="predicted"/>
<evidence type="ECO:0000256" key="5">
    <source>
        <dbReference type="ARBA" id="ARBA00023237"/>
    </source>
</evidence>
<accession>A0A517MKI8</accession>
<dbReference type="PANTHER" id="PTHR30026">
    <property type="entry name" value="OUTER MEMBRANE PROTEIN TOLC"/>
    <property type="match status" value="1"/>
</dbReference>
<protein>
    <submittedName>
        <fullName evidence="7">Outer membrane efflux protein</fullName>
    </submittedName>
</protein>
<evidence type="ECO:0000313" key="7">
    <source>
        <dbReference type="EMBL" id="QDS95402.1"/>
    </source>
</evidence>
<feature type="chain" id="PRO_5021856550" evidence="6">
    <location>
        <begin position="25"/>
        <end position="720"/>
    </location>
</feature>
<dbReference type="RefSeq" id="WP_145353517.1">
    <property type="nucleotide sequence ID" value="NZ_CP036262.1"/>
</dbReference>
<dbReference type="KEGG" id="rml:FF011L_41980"/>
<organism evidence="7 8">
    <name type="scientific">Roseimaritima multifibrata</name>
    <dbReference type="NCBI Taxonomy" id="1930274"/>
    <lineage>
        <taxon>Bacteria</taxon>
        <taxon>Pseudomonadati</taxon>
        <taxon>Planctomycetota</taxon>
        <taxon>Planctomycetia</taxon>
        <taxon>Pirellulales</taxon>
        <taxon>Pirellulaceae</taxon>
        <taxon>Roseimaritima</taxon>
    </lineage>
</organism>
<feature type="signal peptide" evidence="6">
    <location>
        <begin position="1"/>
        <end position="24"/>
    </location>
</feature>
<comment type="subcellular location">
    <subcellularLocation>
        <location evidence="1">Cell outer membrane</location>
    </subcellularLocation>
</comment>
<sequence length="720" mass="80093" precursor="true">MNRRLFRYAAVFQLGLAIFMSVGCTPTQPFFLNESPNLQYYLDAASAIEYPDVEVDSLAETTEALKPLAIDNHDFEYWDLSLEDCVSIALQNSKFFITVGGNAELRQNVASQMLSGRAEQFGSVYDVAIQQSTTQSVPLTVDSQGNRTLPRGAARASQVGGVEDALSEFDAQVSGFFNLNTTDRVRNVGPNNVFNPQQYQAFDTTQQAAISKRTATGGVVTLREQVIYSYNNIQPNAAGRQVPSDYTTVIEAQIQHPLSRNRGTLINRLPVVLASLNEDTTLTDFQISVRNLVRDVENHYWNLYVAYRNVETAMIGRNSAQATAYNAKSILKNGKGTIQDVAQAEGQYFQFRMQLEAALTGSNVPGLDRYGVYGSERLLRETMGLAATDGRLIRPIDEPSIARVEFDWDDARCEMLYLSPELRNTKTEIKKAELELIGAKNRLLPEVNVSFLYRFVGVGDTLGPPSGSDIAAPLPGSSSLGALTSGDYQEVAARLDVTPAAIGKRRARADIRNKELQIARRKAFLQEQERLHVSQLSDAFTKQKNHYKAIEDAAQQLAAYDREVEGRMSAYKSGNNPINEVLQSQTRRAQAQVTYYQALAEYNKSLNYIHYLKGTLLLNSSIELEEGPWPKKAYWDAIERARERTAGKKMKYGVTRPNVVRRGPIQEPIQHAPQASYPQGATIIETSEPMIIEEAVGSGYEEITSNEIEFLPPIQSILSE</sequence>
<keyword evidence="3" id="KW-0812">Transmembrane</keyword>
<dbReference type="AlphaFoldDB" id="A0A517MKI8"/>
<dbReference type="PANTHER" id="PTHR30026:SF23">
    <property type="entry name" value="TO APRF-PUTATIVE OUTER MEMBRANE EFFLUX PROTEIN OR SECRETED ALKALINE PHOSPHATASE-RELATED"/>
    <property type="match status" value="1"/>
</dbReference>
<keyword evidence="5" id="KW-0998">Cell outer membrane</keyword>
<dbReference type="GO" id="GO:0009279">
    <property type="term" value="C:cell outer membrane"/>
    <property type="evidence" value="ECO:0007669"/>
    <property type="project" value="UniProtKB-SubCell"/>
</dbReference>
<dbReference type="Gene3D" id="1.20.1600.10">
    <property type="entry name" value="Outer membrane efflux proteins (OEP)"/>
    <property type="match status" value="1"/>
</dbReference>